<name>X1RZI1_9ZZZZ</name>
<gene>
    <name evidence="1" type="ORF">S12H4_06277</name>
</gene>
<accession>X1RZI1</accession>
<evidence type="ECO:0008006" key="2">
    <source>
        <dbReference type="Google" id="ProtNLM"/>
    </source>
</evidence>
<dbReference type="EMBL" id="BARW01002183">
    <property type="protein sequence ID" value="GAI68605.1"/>
    <property type="molecule type" value="Genomic_DNA"/>
</dbReference>
<evidence type="ECO:0000313" key="1">
    <source>
        <dbReference type="EMBL" id="GAI68605.1"/>
    </source>
</evidence>
<comment type="caution">
    <text evidence="1">The sequence shown here is derived from an EMBL/GenBank/DDBJ whole genome shotgun (WGS) entry which is preliminary data.</text>
</comment>
<protein>
    <recommendedName>
        <fullName evidence="2">Polymer-forming cytoskeletal protein</fullName>
    </recommendedName>
</protein>
<organism evidence="1">
    <name type="scientific">marine sediment metagenome</name>
    <dbReference type="NCBI Taxonomy" id="412755"/>
    <lineage>
        <taxon>unclassified sequences</taxon>
        <taxon>metagenomes</taxon>
        <taxon>ecological metagenomes</taxon>
    </lineage>
</organism>
<reference evidence="1" key="1">
    <citation type="journal article" date="2014" name="Front. Microbiol.">
        <title>High frequency of phylogenetically diverse reductive dehalogenase-homologous genes in deep subseafloor sedimentary metagenomes.</title>
        <authorList>
            <person name="Kawai M."/>
            <person name="Futagami T."/>
            <person name="Toyoda A."/>
            <person name="Takaki Y."/>
            <person name="Nishi S."/>
            <person name="Hori S."/>
            <person name="Arai W."/>
            <person name="Tsubouchi T."/>
            <person name="Morono Y."/>
            <person name="Uchiyama I."/>
            <person name="Ito T."/>
            <person name="Fujiyama A."/>
            <person name="Inagaki F."/>
            <person name="Takami H."/>
        </authorList>
    </citation>
    <scope>NUCLEOTIDE SEQUENCE</scope>
    <source>
        <strain evidence="1">Expedition CK06-06</strain>
    </source>
</reference>
<dbReference type="AlphaFoldDB" id="X1RZI1"/>
<sequence>ETIEIDGSITVRGDITGNNLFIGRQTYFGGKERVKHPYKVFGNILSTNDVELINTFVQGDVKGRNVKIGRRTEITGKVYYVDNIEVDDKATLAHIPIQITEIAEDKLQK</sequence>
<feature type="non-terminal residue" evidence="1">
    <location>
        <position position="1"/>
    </location>
</feature>
<proteinExistence type="predicted"/>